<dbReference type="KEGG" id="maur:BOH66_02340"/>
<dbReference type="OrthoDB" id="3505279at2"/>
<dbReference type="AlphaFoldDB" id="A0A1P8U592"/>
<reference evidence="1 2" key="1">
    <citation type="submission" date="2016-12" db="EMBL/GenBank/DDBJ databases">
        <title>Complete genome sequence of Microbacterium aurum KACC 15219.</title>
        <authorList>
            <person name="Jung Y."/>
            <person name="Shin J.-H."/>
            <person name="Lee Y.-J."/>
            <person name="Yi H."/>
            <person name="Bahn Y.-S."/>
            <person name="Kim J.F."/>
            <person name="Lee D.-W."/>
        </authorList>
    </citation>
    <scope>NUCLEOTIDE SEQUENCE [LARGE SCALE GENOMIC DNA]</scope>
    <source>
        <strain evidence="1 2">KACC 15219</strain>
    </source>
</reference>
<dbReference type="EMBL" id="CP018762">
    <property type="protein sequence ID" value="APZ33257.1"/>
    <property type="molecule type" value="Genomic_DNA"/>
</dbReference>
<keyword evidence="2" id="KW-1185">Reference proteome</keyword>
<evidence type="ECO:0000313" key="1">
    <source>
        <dbReference type="EMBL" id="APZ33257.1"/>
    </source>
</evidence>
<sequence>MSLLTSSVQPTRPVPPVFSITWRAWADLLAGARGVLLAEAGLQSSTEGRKIELPELSLN</sequence>
<evidence type="ECO:0000313" key="2">
    <source>
        <dbReference type="Proteomes" id="UP000187185"/>
    </source>
</evidence>
<accession>A0A1P8U592</accession>
<name>A0A1P8U592_9MICO</name>
<proteinExistence type="predicted"/>
<gene>
    <name evidence="1" type="ORF">BOH66_02340</name>
</gene>
<protein>
    <submittedName>
        <fullName evidence="1">Uncharacterized protein</fullName>
    </submittedName>
</protein>
<dbReference type="Proteomes" id="UP000187185">
    <property type="component" value="Chromosome"/>
</dbReference>
<organism evidence="1 2">
    <name type="scientific">Microbacterium aurum</name>
    <dbReference type="NCBI Taxonomy" id="36805"/>
    <lineage>
        <taxon>Bacteria</taxon>
        <taxon>Bacillati</taxon>
        <taxon>Actinomycetota</taxon>
        <taxon>Actinomycetes</taxon>
        <taxon>Micrococcales</taxon>
        <taxon>Microbacteriaceae</taxon>
        <taxon>Microbacterium</taxon>
    </lineage>
</organism>